<dbReference type="InterPro" id="IPR050784">
    <property type="entry name" value="IAP"/>
</dbReference>
<dbReference type="GO" id="GO:0005737">
    <property type="term" value="C:cytoplasm"/>
    <property type="evidence" value="ECO:0007669"/>
    <property type="project" value="TreeGrafter"/>
</dbReference>
<evidence type="ECO:0000313" key="1">
    <source>
        <dbReference type="EMBL" id="OWF56463.1"/>
    </source>
</evidence>
<dbReference type="GO" id="GO:0043027">
    <property type="term" value="F:cysteine-type endopeptidase inhibitor activity involved in apoptotic process"/>
    <property type="evidence" value="ECO:0007669"/>
    <property type="project" value="TreeGrafter"/>
</dbReference>
<keyword evidence="2" id="KW-1185">Reference proteome</keyword>
<dbReference type="GO" id="GO:0031398">
    <property type="term" value="P:positive regulation of protein ubiquitination"/>
    <property type="evidence" value="ECO:0007669"/>
    <property type="project" value="TreeGrafter"/>
</dbReference>
<dbReference type="OrthoDB" id="6059702at2759"/>
<reference evidence="1 2" key="1">
    <citation type="journal article" date="2017" name="Nat. Ecol. Evol.">
        <title>Scallop genome provides insights into evolution of bilaterian karyotype and development.</title>
        <authorList>
            <person name="Wang S."/>
            <person name="Zhang J."/>
            <person name="Jiao W."/>
            <person name="Li J."/>
            <person name="Xun X."/>
            <person name="Sun Y."/>
            <person name="Guo X."/>
            <person name="Huan P."/>
            <person name="Dong B."/>
            <person name="Zhang L."/>
            <person name="Hu X."/>
            <person name="Sun X."/>
            <person name="Wang J."/>
            <person name="Zhao C."/>
            <person name="Wang Y."/>
            <person name="Wang D."/>
            <person name="Huang X."/>
            <person name="Wang R."/>
            <person name="Lv J."/>
            <person name="Li Y."/>
            <person name="Zhang Z."/>
            <person name="Liu B."/>
            <person name="Lu W."/>
            <person name="Hui Y."/>
            <person name="Liang J."/>
            <person name="Zhou Z."/>
            <person name="Hou R."/>
            <person name="Li X."/>
            <person name="Liu Y."/>
            <person name="Li H."/>
            <person name="Ning X."/>
            <person name="Lin Y."/>
            <person name="Zhao L."/>
            <person name="Xing Q."/>
            <person name="Dou J."/>
            <person name="Li Y."/>
            <person name="Mao J."/>
            <person name="Guo H."/>
            <person name="Dou H."/>
            <person name="Li T."/>
            <person name="Mu C."/>
            <person name="Jiang W."/>
            <person name="Fu Q."/>
            <person name="Fu X."/>
            <person name="Miao Y."/>
            <person name="Liu J."/>
            <person name="Yu Q."/>
            <person name="Li R."/>
            <person name="Liao H."/>
            <person name="Li X."/>
            <person name="Kong Y."/>
            <person name="Jiang Z."/>
            <person name="Chourrout D."/>
            <person name="Li R."/>
            <person name="Bao Z."/>
        </authorList>
    </citation>
    <scope>NUCLEOTIDE SEQUENCE [LARGE SCALE GENOMIC DNA]</scope>
    <source>
        <strain evidence="1 2">PY_sf001</strain>
    </source>
</reference>
<name>A0A210R5Z1_MIZYE</name>
<dbReference type="PANTHER" id="PTHR10044:SF139">
    <property type="entry name" value="DEATH-ASSOCIATED INHIBITOR OF APOPTOSIS 2"/>
    <property type="match status" value="1"/>
</dbReference>
<dbReference type="AlphaFoldDB" id="A0A210R5Z1"/>
<dbReference type="CDD" id="cd00022">
    <property type="entry name" value="BIR"/>
    <property type="match status" value="1"/>
</dbReference>
<dbReference type="Gene3D" id="1.10.1170.10">
    <property type="entry name" value="Inhibitor Of Apoptosis Protein (2mihbC-IAP-1), Chain A"/>
    <property type="match status" value="2"/>
</dbReference>
<dbReference type="SUPFAM" id="SSF57924">
    <property type="entry name" value="Inhibitor of apoptosis (IAP) repeat"/>
    <property type="match status" value="2"/>
</dbReference>
<dbReference type="PANTHER" id="PTHR10044">
    <property type="entry name" value="INHIBITOR OF APOPTOSIS"/>
    <property type="match status" value="1"/>
</dbReference>
<organism evidence="1 2">
    <name type="scientific">Mizuhopecten yessoensis</name>
    <name type="common">Japanese scallop</name>
    <name type="synonym">Patinopecten yessoensis</name>
    <dbReference type="NCBI Taxonomy" id="6573"/>
    <lineage>
        <taxon>Eukaryota</taxon>
        <taxon>Metazoa</taxon>
        <taxon>Spiralia</taxon>
        <taxon>Lophotrochozoa</taxon>
        <taxon>Mollusca</taxon>
        <taxon>Bivalvia</taxon>
        <taxon>Autobranchia</taxon>
        <taxon>Pteriomorphia</taxon>
        <taxon>Pectinida</taxon>
        <taxon>Pectinoidea</taxon>
        <taxon>Pectinidae</taxon>
        <taxon>Mizuhopecten</taxon>
    </lineage>
</organism>
<dbReference type="GO" id="GO:0051726">
    <property type="term" value="P:regulation of cell cycle"/>
    <property type="evidence" value="ECO:0007669"/>
    <property type="project" value="TreeGrafter"/>
</dbReference>
<proteinExistence type="predicted"/>
<comment type="caution">
    <text evidence="1">The sequence shown here is derived from an EMBL/GenBank/DDBJ whole genome shotgun (WGS) entry which is preliminary data.</text>
</comment>
<dbReference type="GO" id="GO:0043066">
    <property type="term" value="P:negative regulation of apoptotic process"/>
    <property type="evidence" value="ECO:0007669"/>
    <property type="project" value="TreeGrafter"/>
</dbReference>
<sequence length="285" mass="33179">MNGLRRRYMQVYQNKIHTTTADWYARRISKTRQGSLFASYKRLMDIAPPPPLEPYRHFRDPELRKRSFGKWQEYTESFIKELVDDGFFSIDEEKRKVQCVNCGGVLCGVEEGQNIHITHYRHFPKCDRFKYREPDFLSLFKNPLVISDATVADGVLGTIDVAPYITGNLGVSEGCYLDGRMEDTSHPVYVLGDTKYPKHIYYSIYIDRLRTFSNWPAHFKQTPDDLARAGFFYAGVDDLCECYCCGGQLDGWEDDDDPQQEHNRWFSDTCPLYQARQRRPSAQVG</sequence>
<dbReference type="InterPro" id="IPR001370">
    <property type="entry name" value="BIR_rpt"/>
</dbReference>
<gene>
    <name evidence="1" type="ORF">KP79_PYT12847</name>
</gene>
<dbReference type="GO" id="GO:0061630">
    <property type="term" value="F:ubiquitin protein ligase activity"/>
    <property type="evidence" value="ECO:0007669"/>
    <property type="project" value="TreeGrafter"/>
</dbReference>
<dbReference type="SMART" id="SM00238">
    <property type="entry name" value="BIR"/>
    <property type="match status" value="2"/>
</dbReference>
<dbReference type="PROSITE" id="PS50143">
    <property type="entry name" value="BIR_REPEAT_2"/>
    <property type="match status" value="2"/>
</dbReference>
<evidence type="ECO:0000313" key="2">
    <source>
        <dbReference type="Proteomes" id="UP000242188"/>
    </source>
</evidence>
<dbReference type="EMBL" id="NEDP02000192">
    <property type="protein sequence ID" value="OWF56463.1"/>
    <property type="molecule type" value="Genomic_DNA"/>
</dbReference>
<dbReference type="GO" id="GO:0005634">
    <property type="term" value="C:nucleus"/>
    <property type="evidence" value="ECO:0007669"/>
    <property type="project" value="TreeGrafter"/>
</dbReference>
<protein>
    <submittedName>
        <fullName evidence="1">E3 ubiquitin-protein ligase XIAP</fullName>
    </submittedName>
</protein>
<dbReference type="Proteomes" id="UP000242188">
    <property type="component" value="Unassembled WGS sequence"/>
</dbReference>
<dbReference type="STRING" id="6573.A0A210R5Z1"/>
<accession>A0A210R5Z1</accession>
<dbReference type="Pfam" id="PF00653">
    <property type="entry name" value="BIR"/>
    <property type="match status" value="2"/>
</dbReference>